<evidence type="ECO:0000313" key="1">
    <source>
        <dbReference type="EMBL" id="MBM3275129.1"/>
    </source>
</evidence>
<gene>
    <name evidence="1" type="ORF">FJZ00_08240</name>
</gene>
<accession>A0A937X6L6</accession>
<dbReference type="Proteomes" id="UP000703893">
    <property type="component" value="Unassembled WGS sequence"/>
</dbReference>
<protein>
    <submittedName>
        <fullName evidence="1">Uncharacterized protein</fullName>
    </submittedName>
</protein>
<sequence>MGSIHVTGVNTVETISAGVQDLLRDIKAKAANVGKAGGMSPEEFQAYMLDMQTRLDMLKKLLDAVEQAVRSFHRP</sequence>
<name>A0A937X6L6_9BACT</name>
<dbReference type="EMBL" id="VGJX01000455">
    <property type="protein sequence ID" value="MBM3275129.1"/>
    <property type="molecule type" value="Genomic_DNA"/>
</dbReference>
<proteinExistence type="predicted"/>
<reference evidence="1 2" key="1">
    <citation type="submission" date="2019-03" db="EMBL/GenBank/DDBJ databases">
        <title>Lake Tanganyika Metagenome-Assembled Genomes (MAGs).</title>
        <authorList>
            <person name="Tran P."/>
        </authorList>
    </citation>
    <scope>NUCLEOTIDE SEQUENCE [LARGE SCALE GENOMIC DNA]</scope>
    <source>
        <strain evidence="1">K_DeepCast_65m_m2_236</strain>
    </source>
</reference>
<comment type="caution">
    <text evidence="1">The sequence shown here is derived from an EMBL/GenBank/DDBJ whole genome shotgun (WGS) entry which is preliminary data.</text>
</comment>
<dbReference type="AlphaFoldDB" id="A0A937X6L6"/>
<organism evidence="1 2">
    <name type="scientific">Candidatus Tanganyikabacteria bacterium</name>
    <dbReference type="NCBI Taxonomy" id="2961651"/>
    <lineage>
        <taxon>Bacteria</taxon>
        <taxon>Bacillati</taxon>
        <taxon>Candidatus Sericytochromatia</taxon>
        <taxon>Candidatus Tanganyikabacteria</taxon>
    </lineage>
</organism>
<evidence type="ECO:0000313" key="2">
    <source>
        <dbReference type="Proteomes" id="UP000703893"/>
    </source>
</evidence>